<dbReference type="InterPro" id="IPR003772">
    <property type="entry name" value="YceD"/>
</dbReference>
<dbReference type="Pfam" id="PF02620">
    <property type="entry name" value="YceD"/>
    <property type="match status" value="1"/>
</dbReference>
<feature type="compositionally biased region" description="Basic and acidic residues" evidence="1">
    <location>
        <begin position="184"/>
        <end position="196"/>
    </location>
</feature>
<gene>
    <name evidence="2" type="ORF">DW2_15985</name>
</gene>
<organism evidence="2 3">
    <name type="scientific">Thioclava atlantica</name>
    <dbReference type="NCBI Taxonomy" id="1317124"/>
    <lineage>
        <taxon>Bacteria</taxon>
        <taxon>Pseudomonadati</taxon>
        <taxon>Pseudomonadota</taxon>
        <taxon>Alphaproteobacteria</taxon>
        <taxon>Rhodobacterales</taxon>
        <taxon>Paracoccaceae</taxon>
        <taxon>Thioclava</taxon>
    </lineage>
</organism>
<dbReference type="EMBL" id="AQRC01000015">
    <property type="protein sequence ID" value="KFE33743.1"/>
    <property type="molecule type" value="Genomic_DNA"/>
</dbReference>
<dbReference type="OrthoDB" id="8443793at2"/>
<feature type="region of interest" description="Disordered" evidence="1">
    <location>
        <begin position="160"/>
        <end position="196"/>
    </location>
</feature>
<dbReference type="STRING" id="1317124.DW2_15985"/>
<comment type="caution">
    <text evidence="2">The sequence shown here is derived from an EMBL/GenBank/DDBJ whole genome shotgun (WGS) entry which is preliminary data.</text>
</comment>
<accession>A0A085TSP6</accession>
<evidence type="ECO:0000256" key="1">
    <source>
        <dbReference type="SAM" id="MobiDB-lite"/>
    </source>
</evidence>
<reference evidence="2 3" key="2">
    <citation type="journal article" date="2015" name="Antonie Van Leeuwenhoek">
        <title>Thioclava indica sp. nov., isolated from surface seawater of the Indian Ocean.</title>
        <authorList>
            <person name="Liu Y."/>
            <person name="Lai Q."/>
            <person name="Du J."/>
            <person name="Xu H."/>
            <person name="Jiang L."/>
            <person name="Shao Z."/>
        </authorList>
    </citation>
    <scope>NUCLEOTIDE SEQUENCE [LARGE SCALE GENOMIC DNA]</scope>
    <source>
        <strain evidence="2 3">13D2W-2</strain>
    </source>
</reference>
<evidence type="ECO:0000313" key="2">
    <source>
        <dbReference type="EMBL" id="KFE33743.1"/>
    </source>
</evidence>
<dbReference type="AlphaFoldDB" id="A0A085TSP6"/>
<protein>
    <recommendedName>
        <fullName evidence="4">DUF177 domain-containing protein</fullName>
    </recommendedName>
</protein>
<evidence type="ECO:0008006" key="4">
    <source>
        <dbReference type="Google" id="ProtNLM"/>
    </source>
</evidence>
<name>A0A085TSP6_9RHOB</name>
<dbReference type="eggNOG" id="COG1399">
    <property type="taxonomic scope" value="Bacteria"/>
</dbReference>
<dbReference type="Proteomes" id="UP000028607">
    <property type="component" value="Unassembled WGS sequence"/>
</dbReference>
<keyword evidence="3" id="KW-1185">Reference proteome</keyword>
<dbReference type="PATRIC" id="fig|1317124.6.peg.3217"/>
<evidence type="ECO:0000313" key="3">
    <source>
        <dbReference type="Proteomes" id="UP000028607"/>
    </source>
</evidence>
<reference evidence="3" key="1">
    <citation type="submission" date="2013-04" db="EMBL/GenBank/DDBJ databases">
        <title>Thioclava sp. 13D2W-2 Genome Sequencing.</title>
        <authorList>
            <person name="Lai Q."/>
            <person name="Li G."/>
            <person name="Shao Z."/>
        </authorList>
    </citation>
    <scope>NUCLEOTIDE SEQUENCE [LARGE SCALE GENOMIC DNA]</scope>
    <source>
        <strain evidence="3">13D2W-2</strain>
    </source>
</reference>
<sequence>MTTRPVDPNLPPAPEEIWSKPLRLADLPPRKPTRFDIKPDASTRAAIADWAGIRGVEALRLRGTLSPTGRSDWELAATLEAEVVQNCVITLAPVTTQIREEVTRRYLADMEMPAAEEVEMPEDDTAEPLPAVVDLAGIALEALELSLPLYPRAEGAELGEARAAEPGTEPLTDEQLKPFAGLRDLLDKRGGGEEDR</sequence>
<proteinExistence type="predicted"/>
<dbReference type="RefSeq" id="WP_063137152.1">
    <property type="nucleotide sequence ID" value="NZ_AQRC01000015.1"/>
</dbReference>